<protein>
    <submittedName>
        <fullName evidence="1">Uncharacterized protein</fullName>
    </submittedName>
</protein>
<proteinExistence type="predicted"/>
<dbReference type="AlphaFoldDB" id="A0A8D8X7V6"/>
<accession>A0A8D8X7V6</accession>
<name>A0A8D8X7V6_9HEMI</name>
<organism evidence="1">
    <name type="scientific">Cacopsylla melanoneura</name>
    <dbReference type="NCBI Taxonomy" id="428564"/>
    <lineage>
        <taxon>Eukaryota</taxon>
        <taxon>Metazoa</taxon>
        <taxon>Ecdysozoa</taxon>
        <taxon>Arthropoda</taxon>
        <taxon>Hexapoda</taxon>
        <taxon>Insecta</taxon>
        <taxon>Pterygota</taxon>
        <taxon>Neoptera</taxon>
        <taxon>Paraneoptera</taxon>
        <taxon>Hemiptera</taxon>
        <taxon>Sternorrhyncha</taxon>
        <taxon>Psylloidea</taxon>
        <taxon>Psyllidae</taxon>
        <taxon>Psyllinae</taxon>
        <taxon>Cacopsylla</taxon>
    </lineage>
</organism>
<sequence>MWSISFSLTQCNLYGQTFVTWRGGALGSSGFIHQTGFHICVITITKRCHWAIVFNFITISKINKKKREGPSSDFDQKNLPRLFSGQSFCLIIQRARVQNPAEAECFSLILRDLNLTPLK</sequence>
<reference evidence="1" key="1">
    <citation type="submission" date="2021-05" db="EMBL/GenBank/DDBJ databases">
        <authorList>
            <person name="Alioto T."/>
            <person name="Alioto T."/>
            <person name="Gomez Garrido J."/>
        </authorList>
    </citation>
    <scope>NUCLEOTIDE SEQUENCE</scope>
</reference>
<evidence type="ECO:0000313" key="1">
    <source>
        <dbReference type="EMBL" id="CAG6687193.1"/>
    </source>
</evidence>
<dbReference type="EMBL" id="HBUF01280422">
    <property type="protein sequence ID" value="CAG6687193.1"/>
    <property type="molecule type" value="Transcribed_RNA"/>
</dbReference>